<sequence>MLVPSDDEFVDAFGVSPEAEDEPWIKAVQVEGVRVSFDAHVGSLRVQWFQDDELVVDLYREGANRMLVWSGKGESHVVVEFGDGEMSVRIHPAVRITSRHN</sequence>
<accession>A0ABU4T2Q4</accession>
<gene>
    <name evidence="1" type="ORF">SK803_19655</name>
</gene>
<dbReference type="EMBL" id="JAXAVW010000015">
    <property type="protein sequence ID" value="MDX8032434.1"/>
    <property type="molecule type" value="Genomic_DNA"/>
</dbReference>
<keyword evidence="2" id="KW-1185">Reference proteome</keyword>
<organism evidence="1 2">
    <name type="scientific">Lentzea miocenica</name>
    <dbReference type="NCBI Taxonomy" id="3095431"/>
    <lineage>
        <taxon>Bacteria</taxon>
        <taxon>Bacillati</taxon>
        <taxon>Actinomycetota</taxon>
        <taxon>Actinomycetes</taxon>
        <taxon>Pseudonocardiales</taxon>
        <taxon>Pseudonocardiaceae</taxon>
        <taxon>Lentzea</taxon>
    </lineage>
</organism>
<evidence type="ECO:0000313" key="1">
    <source>
        <dbReference type="EMBL" id="MDX8032434.1"/>
    </source>
</evidence>
<comment type="caution">
    <text evidence="1">The sequence shown here is derived from an EMBL/GenBank/DDBJ whole genome shotgun (WGS) entry which is preliminary data.</text>
</comment>
<name>A0ABU4T2Q4_9PSEU</name>
<protein>
    <submittedName>
        <fullName evidence="1">Uncharacterized protein</fullName>
    </submittedName>
</protein>
<evidence type="ECO:0000313" key="2">
    <source>
        <dbReference type="Proteomes" id="UP001285521"/>
    </source>
</evidence>
<proteinExistence type="predicted"/>
<reference evidence="1 2" key="1">
    <citation type="submission" date="2023-11" db="EMBL/GenBank/DDBJ databases">
        <title>Lentzea sokolovensis, sp. nov., Lentzea kristufkii, sp. nov., and Lentzea miocenensis, sp. nov., rare actinobacteria from Sokolov Coal Basin, Miocene lacustrine sediment, Czech Republic.</title>
        <authorList>
            <person name="Lara A."/>
            <person name="Kotroba L."/>
            <person name="Nouioui I."/>
            <person name="Neumann-Schaal M."/>
            <person name="Mast Y."/>
            <person name="Chronakova A."/>
        </authorList>
    </citation>
    <scope>NUCLEOTIDE SEQUENCE [LARGE SCALE GENOMIC DNA]</scope>
    <source>
        <strain evidence="1 2">BCCO 10_0856</strain>
    </source>
</reference>
<dbReference type="RefSeq" id="WP_319967473.1">
    <property type="nucleotide sequence ID" value="NZ_JAXAVW010000015.1"/>
</dbReference>
<dbReference type="Proteomes" id="UP001285521">
    <property type="component" value="Unassembled WGS sequence"/>
</dbReference>